<dbReference type="InterPro" id="IPR031424">
    <property type="entry name" value="QVR-like"/>
</dbReference>
<evidence type="ECO:0000313" key="4">
    <source>
        <dbReference type="Proteomes" id="UP001286313"/>
    </source>
</evidence>
<keyword evidence="2" id="KW-0325">Glycoprotein</keyword>
<dbReference type="GO" id="GO:0032222">
    <property type="term" value="P:regulation of synaptic transmission, cholinergic"/>
    <property type="evidence" value="ECO:0007669"/>
    <property type="project" value="InterPro"/>
</dbReference>
<dbReference type="InterPro" id="IPR050975">
    <property type="entry name" value="Sleep_regulator"/>
</dbReference>
<protein>
    <recommendedName>
        <fullName evidence="5">Protein sleepless</fullName>
    </recommendedName>
</protein>
<gene>
    <name evidence="3" type="ORF">Pcinc_037980</name>
</gene>
<evidence type="ECO:0000256" key="2">
    <source>
        <dbReference type="ARBA" id="ARBA00023180"/>
    </source>
</evidence>
<sequence>LGLHCWECNSAFDPRCGETHFDSATLDSVDCDQLDALKLNINNASAIYCRKIIQRIQEEVRTVRGCGWIKEVKADIGECYTRTGTKDIMVTYCHCDKDKCNGATTLFTSTTSVTLATATTTLALVLTRFMQ</sequence>
<name>A0AAE1BUP3_PETCI</name>
<evidence type="ECO:0008006" key="5">
    <source>
        <dbReference type="Google" id="ProtNLM"/>
    </source>
</evidence>
<feature type="non-terminal residue" evidence="3">
    <location>
        <position position="131"/>
    </location>
</feature>
<proteinExistence type="predicted"/>
<dbReference type="GO" id="GO:0030431">
    <property type="term" value="P:sleep"/>
    <property type="evidence" value="ECO:0007669"/>
    <property type="project" value="InterPro"/>
</dbReference>
<keyword evidence="1" id="KW-0732">Signal</keyword>
<dbReference type="PANTHER" id="PTHR33562:SF2">
    <property type="entry name" value="PROTEIN QUIVER"/>
    <property type="match status" value="1"/>
</dbReference>
<dbReference type="AlphaFoldDB" id="A0AAE1BUP3"/>
<reference evidence="3" key="1">
    <citation type="submission" date="2023-10" db="EMBL/GenBank/DDBJ databases">
        <title>Genome assemblies of two species of porcelain crab, Petrolisthes cinctipes and Petrolisthes manimaculis (Anomura: Porcellanidae).</title>
        <authorList>
            <person name="Angst P."/>
        </authorList>
    </citation>
    <scope>NUCLEOTIDE SEQUENCE</scope>
    <source>
        <strain evidence="3">PB745_01</strain>
        <tissue evidence="3">Gill</tissue>
    </source>
</reference>
<keyword evidence="4" id="KW-1185">Reference proteome</keyword>
<dbReference type="PANTHER" id="PTHR33562">
    <property type="entry name" value="ATILLA, ISOFORM B-RELATED-RELATED"/>
    <property type="match status" value="1"/>
</dbReference>
<organism evidence="3 4">
    <name type="scientific">Petrolisthes cinctipes</name>
    <name type="common">Flat porcelain crab</name>
    <dbReference type="NCBI Taxonomy" id="88211"/>
    <lineage>
        <taxon>Eukaryota</taxon>
        <taxon>Metazoa</taxon>
        <taxon>Ecdysozoa</taxon>
        <taxon>Arthropoda</taxon>
        <taxon>Crustacea</taxon>
        <taxon>Multicrustacea</taxon>
        <taxon>Malacostraca</taxon>
        <taxon>Eumalacostraca</taxon>
        <taxon>Eucarida</taxon>
        <taxon>Decapoda</taxon>
        <taxon>Pleocyemata</taxon>
        <taxon>Anomura</taxon>
        <taxon>Galatheoidea</taxon>
        <taxon>Porcellanidae</taxon>
        <taxon>Petrolisthes</taxon>
    </lineage>
</organism>
<comment type="caution">
    <text evidence="3">The sequence shown here is derived from an EMBL/GenBank/DDBJ whole genome shotgun (WGS) entry which is preliminary data.</text>
</comment>
<evidence type="ECO:0000313" key="3">
    <source>
        <dbReference type="EMBL" id="KAK3855634.1"/>
    </source>
</evidence>
<dbReference type="Pfam" id="PF17064">
    <property type="entry name" value="QVR"/>
    <property type="match status" value="1"/>
</dbReference>
<dbReference type="Proteomes" id="UP001286313">
    <property type="component" value="Unassembled WGS sequence"/>
</dbReference>
<dbReference type="EMBL" id="JAWQEG010006144">
    <property type="protein sequence ID" value="KAK3855634.1"/>
    <property type="molecule type" value="Genomic_DNA"/>
</dbReference>
<evidence type="ECO:0000256" key="1">
    <source>
        <dbReference type="ARBA" id="ARBA00022729"/>
    </source>
</evidence>
<accession>A0AAE1BUP3</accession>